<organism evidence="2 3">
    <name type="scientific">Trichoderma arundinaceum</name>
    <dbReference type="NCBI Taxonomy" id="490622"/>
    <lineage>
        <taxon>Eukaryota</taxon>
        <taxon>Fungi</taxon>
        <taxon>Dikarya</taxon>
        <taxon>Ascomycota</taxon>
        <taxon>Pezizomycotina</taxon>
        <taxon>Sordariomycetes</taxon>
        <taxon>Hypocreomycetidae</taxon>
        <taxon>Hypocreales</taxon>
        <taxon>Hypocreaceae</taxon>
        <taxon>Trichoderma</taxon>
    </lineage>
</organism>
<accession>A0A395NIX8</accession>
<evidence type="ECO:0000313" key="3">
    <source>
        <dbReference type="Proteomes" id="UP000266272"/>
    </source>
</evidence>
<dbReference type="InterPro" id="IPR005152">
    <property type="entry name" value="Lipase_secreted"/>
</dbReference>
<dbReference type="Gene3D" id="3.40.50.1820">
    <property type="entry name" value="alpha/beta hydrolase"/>
    <property type="match status" value="2"/>
</dbReference>
<evidence type="ECO:0000259" key="1">
    <source>
        <dbReference type="Pfam" id="PF12697"/>
    </source>
</evidence>
<dbReference type="SUPFAM" id="SSF53474">
    <property type="entry name" value="alpha/beta-Hydrolases"/>
    <property type="match status" value="1"/>
</dbReference>
<dbReference type="InterPro" id="IPR029058">
    <property type="entry name" value="AB_hydrolase_fold"/>
</dbReference>
<comment type="caution">
    <text evidence="2">The sequence shown here is derived from an EMBL/GenBank/DDBJ whole genome shotgun (WGS) entry which is preliminary data.</text>
</comment>
<dbReference type="PANTHER" id="PTHR34853">
    <property type="match status" value="1"/>
</dbReference>
<evidence type="ECO:0000313" key="2">
    <source>
        <dbReference type="EMBL" id="RFU76065.1"/>
    </source>
</evidence>
<dbReference type="GO" id="GO:0016042">
    <property type="term" value="P:lipid catabolic process"/>
    <property type="evidence" value="ECO:0007669"/>
    <property type="project" value="InterPro"/>
</dbReference>
<reference evidence="2 3" key="1">
    <citation type="journal article" date="2018" name="PLoS Pathog.">
        <title>Evolution of structural diversity of trichothecenes, a family of toxins produced by plant pathogenic and entomopathogenic fungi.</title>
        <authorList>
            <person name="Proctor R.H."/>
            <person name="McCormick S.P."/>
            <person name="Kim H.S."/>
            <person name="Cardoza R.E."/>
            <person name="Stanley A.M."/>
            <person name="Lindo L."/>
            <person name="Kelly A."/>
            <person name="Brown D.W."/>
            <person name="Lee T."/>
            <person name="Vaughan M.M."/>
            <person name="Alexander N.J."/>
            <person name="Busman M."/>
            <person name="Gutierrez S."/>
        </authorList>
    </citation>
    <scope>NUCLEOTIDE SEQUENCE [LARGE SCALE GENOMIC DNA]</scope>
    <source>
        <strain evidence="2 3">IBT 40837</strain>
    </source>
</reference>
<dbReference type="AlphaFoldDB" id="A0A395NIX8"/>
<dbReference type="Proteomes" id="UP000266272">
    <property type="component" value="Unassembled WGS sequence"/>
</dbReference>
<dbReference type="Pfam" id="PF12697">
    <property type="entry name" value="Abhydrolase_6"/>
    <property type="match status" value="1"/>
</dbReference>
<dbReference type="InterPro" id="IPR000073">
    <property type="entry name" value="AB_hydrolase_1"/>
</dbReference>
<dbReference type="PANTHER" id="PTHR34853:SF1">
    <property type="entry name" value="LIPASE 5"/>
    <property type="match status" value="1"/>
</dbReference>
<dbReference type="STRING" id="490622.A0A395NIX8"/>
<dbReference type="GO" id="GO:0004806">
    <property type="term" value="F:triacylglycerol lipase activity"/>
    <property type="evidence" value="ECO:0007669"/>
    <property type="project" value="InterPro"/>
</dbReference>
<protein>
    <submittedName>
        <fullName evidence="2">Secretory lipase</fullName>
    </submittedName>
</protein>
<dbReference type="EMBL" id="PXOA01000385">
    <property type="protein sequence ID" value="RFU76065.1"/>
    <property type="molecule type" value="Genomic_DNA"/>
</dbReference>
<sequence length="492" mass="54345">MKAASVALLYVAVRPAYGQFEFLPPQVPTTGWNSSFKFTPEQIELGKLSPELASSIEAILNFDRSQLAYGGPSQDSFYRLSDDFSKNHPHSPGQVLKVQEFTDPTDYNIPAQTALSRIIYTTTNLNGTLVPASACILWPYSLKEFGNSSKHKPTAKAPVVLWTHGTSGFFADGAPSAHRSLFYGDFVPFTLAQAGYVVVAPDYAGLGVATSWDGSYVPHQYLIREAGAADSLNAIRAAYKAFSDKITREYVVVGHSQGGSVAWGVSELLAQRPQRYTDIQSHHLGTIIFNSASNAIVKGIPQVFLPWIGMSLREIFPSFKLSDWLTPLGIARTKLLGEIQGGQFVSQVLLENATEIVNPSWNETWYAQAVAELVTPGKRTFKGPMILYEGTEDSSNGYVNNMAIFEDTCHRSHDGFEFVGVVGAQHFPTMGAARQKWQKWIEDRFEGTPVSSERCVKTELKSYLAAEQYQASTKSYLQWSGQPEWFYQLPAA</sequence>
<gene>
    <name evidence="2" type="ORF">TARUN_6180</name>
</gene>
<feature type="domain" description="AB hydrolase-1" evidence="1">
    <location>
        <begin position="161"/>
        <end position="429"/>
    </location>
</feature>
<name>A0A395NIX8_TRIAR</name>
<keyword evidence="3" id="KW-1185">Reference proteome</keyword>
<dbReference type="OrthoDB" id="5382058at2759"/>
<proteinExistence type="predicted"/>